<gene>
    <name evidence="1" type="ORF">HMPREF0388_1738</name>
</gene>
<protein>
    <submittedName>
        <fullName evidence="1">Uncharacterized protein</fullName>
    </submittedName>
</protein>
<organism evidence="1 2">
    <name type="scientific">Mobiluncus curtisii ATCC 51333</name>
    <dbReference type="NCBI Taxonomy" id="887326"/>
    <lineage>
        <taxon>Bacteria</taxon>
        <taxon>Bacillati</taxon>
        <taxon>Actinomycetota</taxon>
        <taxon>Actinomycetes</taxon>
        <taxon>Actinomycetales</taxon>
        <taxon>Actinomycetaceae</taxon>
        <taxon>Mobiluncus</taxon>
    </lineage>
</organism>
<dbReference type="Pfam" id="PF19586">
    <property type="entry name" value="DUF6093"/>
    <property type="match status" value="1"/>
</dbReference>
<name>E6M105_9ACTO</name>
<dbReference type="Proteomes" id="UP000005573">
    <property type="component" value="Unassembled WGS sequence"/>
</dbReference>
<dbReference type="EMBL" id="AEPY01000011">
    <property type="protein sequence ID" value="EFU79635.1"/>
    <property type="molecule type" value="Genomic_DNA"/>
</dbReference>
<accession>E6M105</accession>
<comment type="caution">
    <text evidence="1">The sequence shown here is derived from an EMBL/GenBank/DDBJ whole genome shotgun (WGS) entry which is preliminary data.</text>
</comment>
<dbReference type="HOGENOM" id="CLU_1852949_0_0_11"/>
<dbReference type="AlphaFoldDB" id="E6M105"/>
<evidence type="ECO:0000313" key="2">
    <source>
        <dbReference type="Proteomes" id="UP000005573"/>
    </source>
</evidence>
<dbReference type="RefSeq" id="WP_004010113.1">
    <property type="nucleotide sequence ID" value="NZ_GL622340.1"/>
</dbReference>
<reference evidence="1 2" key="1">
    <citation type="submission" date="2010-12" db="EMBL/GenBank/DDBJ databases">
        <authorList>
            <person name="Muzny D."/>
            <person name="Qin X."/>
            <person name="Deng J."/>
            <person name="Jiang H."/>
            <person name="Liu Y."/>
            <person name="Qu J."/>
            <person name="Song X.-Z."/>
            <person name="Zhang L."/>
            <person name="Thornton R."/>
            <person name="Coyle M."/>
            <person name="Francisco L."/>
            <person name="Jackson L."/>
            <person name="Javaid M."/>
            <person name="Korchina V."/>
            <person name="Kovar C."/>
            <person name="Mata R."/>
            <person name="Mathew T."/>
            <person name="Ngo R."/>
            <person name="Nguyen L."/>
            <person name="Nguyen N."/>
            <person name="Okwuonu G."/>
            <person name="Ongeri F."/>
            <person name="Pham C."/>
            <person name="Simmons D."/>
            <person name="Wilczek-Boney K."/>
            <person name="Hale W."/>
            <person name="Jakkamsetti A."/>
            <person name="Pham P."/>
            <person name="Ruth R."/>
            <person name="San Lucas F."/>
            <person name="Warren J."/>
            <person name="Zhang J."/>
            <person name="Zhao Z."/>
            <person name="Zhou C."/>
            <person name="Zhu D."/>
            <person name="Lee S."/>
            <person name="Bess C."/>
            <person name="Blankenburg K."/>
            <person name="Forbes L."/>
            <person name="Fu Q."/>
            <person name="Gubbala S."/>
            <person name="Hirani K."/>
            <person name="Jayaseelan J.C."/>
            <person name="Lara F."/>
            <person name="Munidasa M."/>
            <person name="Palculict T."/>
            <person name="Patil S."/>
            <person name="Pu L.-L."/>
            <person name="Saada N."/>
            <person name="Tang L."/>
            <person name="Weissenberger G."/>
            <person name="Zhu Y."/>
            <person name="Hemphill L."/>
            <person name="Shang Y."/>
            <person name="Youmans B."/>
            <person name="Ayvaz T."/>
            <person name="Ross M."/>
            <person name="Santibanez J."/>
            <person name="Aqrawi P."/>
            <person name="Gross S."/>
            <person name="Joshi V."/>
            <person name="Fowler G."/>
            <person name="Nazareth L."/>
            <person name="Reid J."/>
            <person name="Worley K."/>
            <person name="Petrosino J."/>
            <person name="Highlander S."/>
            <person name="Gibbs R."/>
        </authorList>
    </citation>
    <scope>NUCLEOTIDE SEQUENCE [LARGE SCALE GENOMIC DNA]</scope>
    <source>
        <strain evidence="1 2">ATCC 51333</strain>
    </source>
</reference>
<proteinExistence type="predicted"/>
<dbReference type="InterPro" id="IPR046075">
    <property type="entry name" value="DUF6093"/>
</dbReference>
<sequence length="138" mass="15029">MQLLDVAYLQQSLAGILVDEVEVSKPGRETFDPDTGETARGEGTLIYQGAGALIPETPASPSPYQNVPNSTDSQYRLILPVKTEGITQGLDVRIVRSFLASQRDPEITRRRFKTKAPAPVTSFPVFKIIPLEETEGGA</sequence>
<evidence type="ECO:0000313" key="1">
    <source>
        <dbReference type="EMBL" id="EFU79635.1"/>
    </source>
</evidence>